<dbReference type="SMART" id="SM00465">
    <property type="entry name" value="GIYc"/>
    <property type="match status" value="1"/>
</dbReference>
<evidence type="ECO:0000259" key="2">
    <source>
        <dbReference type="PROSITE" id="PS50164"/>
    </source>
</evidence>
<sequence>MQNSYVYIVTNTYRTTFYIGVTSDLKQRMLDHLENRGSKFTSKYNLHDLIYFEEFTNIDQAILREKQLKNWRKSWKLNLIKEKNPTLQTLNIFE</sequence>
<dbReference type="Pfam" id="PF01541">
    <property type="entry name" value="GIY-YIG"/>
    <property type="match status" value="1"/>
</dbReference>
<dbReference type="PANTHER" id="PTHR34477">
    <property type="entry name" value="UPF0213 PROTEIN YHBQ"/>
    <property type="match status" value="1"/>
</dbReference>
<reference evidence="3 4" key="1">
    <citation type="submission" date="2018-07" db="EMBL/GenBank/DDBJ databases">
        <title>Leeuwenhoekiella genomics.</title>
        <authorList>
            <person name="Tahon G."/>
            <person name="Willems A."/>
        </authorList>
    </citation>
    <scope>NUCLEOTIDE SEQUENCE [LARGE SCALE GENOMIC DNA]</scope>
    <source>
        <strain evidence="3 4">LMG 29608</strain>
    </source>
</reference>
<comment type="similarity">
    <text evidence="1">Belongs to the UPF0213 family.</text>
</comment>
<dbReference type="InterPro" id="IPR050190">
    <property type="entry name" value="UPF0213_domain"/>
</dbReference>
<evidence type="ECO:0000256" key="1">
    <source>
        <dbReference type="ARBA" id="ARBA00007435"/>
    </source>
</evidence>
<keyword evidence="3" id="KW-0540">Nuclease</keyword>
<dbReference type="PROSITE" id="PS50164">
    <property type="entry name" value="GIY_YIG"/>
    <property type="match status" value="1"/>
</dbReference>
<comment type="caution">
    <text evidence="3">The sequence shown here is derived from an EMBL/GenBank/DDBJ whole genome shotgun (WGS) entry which is preliminary data.</text>
</comment>
<gene>
    <name evidence="3" type="ORF">DSM02_1772</name>
</gene>
<dbReference type="RefSeq" id="WP_128765245.1">
    <property type="nucleotide sequence ID" value="NZ_JBHUOO010000003.1"/>
</dbReference>
<evidence type="ECO:0000313" key="4">
    <source>
        <dbReference type="Proteomes" id="UP000289859"/>
    </source>
</evidence>
<dbReference type="SUPFAM" id="SSF82771">
    <property type="entry name" value="GIY-YIG endonuclease"/>
    <property type="match status" value="1"/>
</dbReference>
<dbReference type="OrthoDB" id="9807770at2"/>
<protein>
    <submittedName>
        <fullName evidence="3">Putative endonuclease</fullName>
    </submittedName>
</protein>
<evidence type="ECO:0000313" key="3">
    <source>
        <dbReference type="EMBL" id="RXG23053.1"/>
    </source>
</evidence>
<dbReference type="PANTHER" id="PTHR34477:SF5">
    <property type="entry name" value="BSL5627 PROTEIN"/>
    <property type="match status" value="1"/>
</dbReference>
<dbReference type="InterPro" id="IPR035901">
    <property type="entry name" value="GIY-YIG_endonuc_sf"/>
</dbReference>
<keyword evidence="4" id="KW-1185">Reference proteome</keyword>
<dbReference type="Gene3D" id="3.40.1440.10">
    <property type="entry name" value="GIY-YIG endonuclease"/>
    <property type="match status" value="1"/>
</dbReference>
<accession>A0A4Q0P8L6</accession>
<dbReference type="InterPro" id="IPR000305">
    <property type="entry name" value="GIY-YIG_endonuc"/>
</dbReference>
<name>A0A4Q0P8L6_9FLAO</name>
<feature type="domain" description="GIY-YIG" evidence="2">
    <location>
        <begin position="2"/>
        <end position="79"/>
    </location>
</feature>
<dbReference type="AlphaFoldDB" id="A0A4Q0P8L6"/>
<keyword evidence="3" id="KW-0378">Hydrolase</keyword>
<proteinExistence type="inferred from homology"/>
<keyword evidence="3" id="KW-0255">Endonuclease</keyword>
<organism evidence="3 4">
    <name type="scientific">Leeuwenhoekiella polynyae</name>
    <dbReference type="NCBI Taxonomy" id="1550906"/>
    <lineage>
        <taxon>Bacteria</taxon>
        <taxon>Pseudomonadati</taxon>
        <taxon>Bacteroidota</taxon>
        <taxon>Flavobacteriia</taxon>
        <taxon>Flavobacteriales</taxon>
        <taxon>Flavobacteriaceae</taxon>
        <taxon>Leeuwenhoekiella</taxon>
    </lineage>
</organism>
<dbReference type="Proteomes" id="UP000289859">
    <property type="component" value="Unassembled WGS sequence"/>
</dbReference>
<dbReference type="GO" id="GO:0004519">
    <property type="term" value="F:endonuclease activity"/>
    <property type="evidence" value="ECO:0007669"/>
    <property type="project" value="UniProtKB-KW"/>
</dbReference>
<dbReference type="EMBL" id="QOVK01000005">
    <property type="protein sequence ID" value="RXG23053.1"/>
    <property type="molecule type" value="Genomic_DNA"/>
</dbReference>
<dbReference type="CDD" id="cd10448">
    <property type="entry name" value="GIY-YIG_unchar_3"/>
    <property type="match status" value="1"/>
</dbReference>